<accession>S3HDV4</accession>
<reference evidence="1 2" key="1">
    <citation type="journal article" date="2012" name="J. Bacteriol.">
        <title>Genome sequence of Rhizobium grahamii CCGE502, a broad-host-range symbiont with low nodulation competitiveness in Phaseolus vulgaris.</title>
        <authorList>
            <person name="Althabegoiti M.J."/>
            <person name="Lozano L."/>
            <person name="Torres-Tejerizo G."/>
            <person name="Ormeno-Orrillo E."/>
            <person name="Rogel M.A."/>
            <person name="Gonzalez V."/>
            <person name="Martinez-Romero E."/>
        </authorList>
    </citation>
    <scope>NUCLEOTIDE SEQUENCE [LARGE SCALE GENOMIC DNA]</scope>
    <source>
        <strain evidence="1 2">CCGE 502</strain>
    </source>
</reference>
<organism evidence="1 2">
    <name type="scientific">Rhizobium grahamii CCGE 502</name>
    <dbReference type="NCBI Taxonomy" id="990285"/>
    <lineage>
        <taxon>Bacteria</taxon>
        <taxon>Pseudomonadati</taxon>
        <taxon>Pseudomonadota</taxon>
        <taxon>Alphaproteobacteria</taxon>
        <taxon>Hyphomicrobiales</taxon>
        <taxon>Rhizobiaceae</taxon>
        <taxon>Rhizobium/Agrobacterium group</taxon>
        <taxon>Rhizobium</taxon>
    </lineage>
</organism>
<gene>
    <name evidence="1" type="ORF">RGCCGE502_17330</name>
</gene>
<dbReference type="EMBL" id="AEYE02000018">
    <property type="protein sequence ID" value="EPE97022.1"/>
    <property type="molecule type" value="Genomic_DNA"/>
</dbReference>
<dbReference type="HOGENOM" id="CLU_208574_0_0_5"/>
<dbReference type="RefSeq" id="WP_016555455.1">
    <property type="nucleotide sequence ID" value="NZ_AEYE02000018.1"/>
</dbReference>
<dbReference type="AlphaFoldDB" id="S3HDV4"/>
<comment type="caution">
    <text evidence="1">The sequence shown here is derived from an EMBL/GenBank/DDBJ whole genome shotgun (WGS) entry which is preliminary data.</text>
</comment>
<name>S3HDV4_9HYPH</name>
<proteinExistence type="predicted"/>
<keyword evidence="2" id="KW-1185">Reference proteome</keyword>
<protein>
    <submittedName>
        <fullName evidence="1">Uncharacterized protein</fullName>
    </submittedName>
</protein>
<evidence type="ECO:0000313" key="2">
    <source>
        <dbReference type="Proteomes" id="UP000014411"/>
    </source>
</evidence>
<evidence type="ECO:0000313" key="1">
    <source>
        <dbReference type="EMBL" id="EPE97022.1"/>
    </source>
</evidence>
<sequence length="61" mass="6607">MTDTKIPQLIFALSVAREIADNQGFATLVSLIDEAIKEAKEEALRCGIVIETETTGSEPID</sequence>
<dbReference type="Proteomes" id="UP000014411">
    <property type="component" value="Unassembled WGS sequence"/>
</dbReference>